<organism evidence="1 2">
    <name type="scientific">Catharanthus roseus</name>
    <name type="common">Madagascar periwinkle</name>
    <name type="synonym">Vinca rosea</name>
    <dbReference type="NCBI Taxonomy" id="4058"/>
    <lineage>
        <taxon>Eukaryota</taxon>
        <taxon>Viridiplantae</taxon>
        <taxon>Streptophyta</taxon>
        <taxon>Embryophyta</taxon>
        <taxon>Tracheophyta</taxon>
        <taxon>Spermatophyta</taxon>
        <taxon>Magnoliopsida</taxon>
        <taxon>eudicotyledons</taxon>
        <taxon>Gunneridae</taxon>
        <taxon>Pentapetalae</taxon>
        <taxon>asterids</taxon>
        <taxon>lamiids</taxon>
        <taxon>Gentianales</taxon>
        <taxon>Apocynaceae</taxon>
        <taxon>Rauvolfioideae</taxon>
        <taxon>Vinceae</taxon>
        <taxon>Catharanthinae</taxon>
        <taxon>Catharanthus</taxon>
    </lineage>
</organism>
<gene>
    <name evidence="1" type="ORF">M9H77_04961</name>
</gene>
<accession>A0ACC0CFZ0</accession>
<sequence length="313" mass="35638">MPKLSIPTVDLSPFFSKDDEIGQKKVKDEITQACAEDGFFQVANHGVPQELLSQAMELSKTYFQYPEEEKLKSRPNDGAPVPAGYSKQPEISPDKNEYILMYAPKSGCNVLPHDSPQFKESLEHLFGYFSKVGELIESIVNDCLGLPENFLKEFDQDRSWDFMVALRYFPATETENNGITEHEDGNCFTFVVQDEAGGLEVNKNGEWIPVIPEEGKIVVNVGDVIQVLTNKKFKSATHRVVSPKGRSRHSFVFFYSLHGEKWVEPLPQFTEEIGEPAKYRGFLYKDYLALRMRNKSHPPSRPEDVIHITHYAI</sequence>
<name>A0ACC0CFZ0_CATRO</name>
<keyword evidence="2" id="KW-1185">Reference proteome</keyword>
<dbReference type="EMBL" id="CM044701">
    <property type="protein sequence ID" value="KAI5683733.1"/>
    <property type="molecule type" value="Genomic_DNA"/>
</dbReference>
<protein>
    <submittedName>
        <fullName evidence="1">Uncharacterized protein</fullName>
    </submittedName>
</protein>
<reference evidence="2" key="1">
    <citation type="journal article" date="2023" name="Nat. Plants">
        <title>Single-cell RNA sequencing provides a high-resolution roadmap for understanding the multicellular compartmentation of specialized metabolism.</title>
        <authorList>
            <person name="Sun S."/>
            <person name="Shen X."/>
            <person name="Li Y."/>
            <person name="Li Y."/>
            <person name="Wang S."/>
            <person name="Li R."/>
            <person name="Zhang H."/>
            <person name="Shen G."/>
            <person name="Guo B."/>
            <person name="Wei J."/>
            <person name="Xu J."/>
            <person name="St-Pierre B."/>
            <person name="Chen S."/>
            <person name="Sun C."/>
        </authorList>
    </citation>
    <scope>NUCLEOTIDE SEQUENCE [LARGE SCALE GENOMIC DNA]</scope>
</reference>
<evidence type="ECO:0000313" key="2">
    <source>
        <dbReference type="Proteomes" id="UP001060085"/>
    </source>
</evidence>
<evidence type="ECO:0000313" key="1">
    <source>
        <dbReference type="EMBL" id="KAI5683733.1"/>
    </source>
</evidence>
<proteinExistence type="predicted"/>
<comment type="caution">
    <text evidence="1">The sequence shown here is derived from an EMBL/GenBank/DDBJ whole genome shotgun (WGS) entry which is preliminary data.</text>
</comment>
<dbReference type="Proteomes" id="UP001060085">
    <property type="component" value="Linkage Group LG01"/>
</dbReference>